<reference evidence="8 9" key="1">
    <citation type="submission" date="2015-02" db="EMBL/GenBank/DDBJ databases">
        <title>Draft genome sequence of Aspergillus parasiticus SU-1.</title>
        <authorList>
            <person name="Yu J."/>
            <person name="Fedorova N."/>
            <person name="Yin Y."/>
            <person name="Losada L."/>
            <person name="Zafar N."/>
            <person name="Taujale R."/>
            <person name="Ehrlich K.C."/>
            <person name="Bhatnagar D."/>
            <person name="Cleveland T.E."/>
            <person name="Bennett J.W."/>
            <person name="Nierman W.C."/>
        </authorList>
    </citation>
    <scope>NUCLEOTIDE SEQUENCE [LARGE SCALE GENOMIC DNA]</scope>
    <source>
        <strain evidence="9">ATCC 56775 / NRRL 5862 / SRRC 143 / SU-1</strain>
    </source>
</reference>
<dbReference type="OrthoDB" id="445007at2759"/>
<sequence>MSDSFDTSKYSDEVQKVSKDTPLEEILYLLKRDGGVFVKKLIPEEDVDKAFSEVKDRLDNDVEWDGTFFPAQTQRAPSLIARSPTYTKTQLMNPLFRKVCEHFLTTRSWFWWGDEKKESVSKPYVHSCTAMRIGPGGKAQPLHRDDYIAHRYHTEIDKWDDARDMDRESAVGLFVAGCRITKENGGTQFIPRSHLWGTDRTTPPRVDQCIFADMEKGDGFIMLASAFHGGGSNVTEDEYRLAFATFITRGFLRQEENQFLAVPQDVARTYDRDIQEYMGYYMSDPACGYYEQMDPIYHLRPELLKDARPTDF</sequence>
<dbReference type="Pfam" id="PF05721">
    <property type="entry name" value="PhyH"/>
    <property type="match status" value="1"/>
</dbReference>
<evidence type="ECO:0000256" key="6">
    <source>
        <dbReference type="ARBA" id="ARBA00023002"/>
    </source>
</evidence>
<protein>
    <submittedName>
        <fullName evidence="8">Phytanoyl-CoA dioxygenase PhyH</fullName>
    </submittedName>
</protein>
<dbReference type="STRING" id="1403190.A0A0F0I8B9"/>
<dbReference type="Gene3D" id="2.60.120.620">
    <property type="entry name" value="q2cbj1_9rhob like domain"/>
    <property type="match status" value="1"/>
</dbReference>
<keyword evidence="5 8" id="KW-0223">Dioxygenase</keyword>
<keyword evidence="7" id="KW-0408">Iron</keyword>
<dbReference type="InterPro" id="IPR008775">
    <property type="entry name" value="Phytyl_CoA_dOase-like"/>
</dbReference>
<dbReference type="GO" id="GO:0051213">
    <property type="term" value="F:dioxygenase activity"/>
    <property type="evidence" value="ECO:0007669"/>
    <property type="project" value="UniProtKB-KW"/>
</dbReference>
<proteinExistence type="inferred from homology"/>
<dbReference type="GO" id="GO:0046872">
    <property type="term" value="F:metal ion binding"/>
    <property type="evidence" value="ECO:0007669"/>
    <property type="project" value="UniProtKB-KW"/>
</dbReference>
<evidence type="ECO:0000256" key="4">
    <source>
        <dbReference type="ARBA" id="ARBA00022723"/>
    </source>
</evidence>
<comment type="cofactor">
    <cofactor evidence="1">
        <name>Fe cation</name>
        <dbReference type="ChEBI" id="CHEBI:24875"/>
    </cofactor>
</comment>
<dbReference type="EMBL" id="JZEE01000532">
    <property type="protein sequence ID" value="KJK63965.1"/>
    <property type="molecule type" value="Genomic_DNA"/>
</dbReference>
<organism evidence="8 9">
    <name type="scientific">Aspergillus parasiticus (strain ATCC 56775 / NRRL 5862 / SRRC 143 / SU-1)</name>
    <dbReference type="NCBI Taxonomy" id="1403190"/>
    <lineage>
        <taxon>Eukaryota</taxon>
        <taxon>Fungi</taxon>
        <taxon>Dikarya</taxon>
        <taxon>Ascomycota</taxon>
        <taxon>Pezizomycotina</taxon>
        <taxon>Eurotiomycetes</taxon>
        <taxon>Eurotiomycetidae</taxon>
        <taxon>Eurotiales</taxon>
        <taxon>Aspergillaceae</taxon>
        <taxon>Aspergillus</taxon>
        <taxon>Aspergillus subgen. Circumdati</taxon>
    </lineage>
</organism>
<gene>
    <name evidence="8" type="ORF">P875_00064527</name>
</gene>
<evidence type="ECO:0000256" key="7">
    <source>
        <dbReference type="ARBA" id="ARBA00023004"/>
    </source>
</evidence>
<evidence type="ECO:0000256" key="5">
    <source>
        <dbReference type="ARBA" id="ARBA00022964"/>
    </source>
</evidence>
<comment type="similarity">
    <text evidence="2">Belongs to the PhyH family.</text>
</comment>
<evidence type="ECO:0000256" key="3">
    <source>
        <dbReference type="ARBA" id="ARBA00011738"/>
    </source>
</evidence>
<keyword evidence="6" id="KW-0560">Oxidoreductase</keyword>
<evidence type="ECO:0000313" key="9">
    <source>
        <dbReference type="Proteomes" id="UP000033540"/>
    </source>
</evidence>
<dbReference type="PANTHER" id="PTHR20883">
    <property type="entry name" value="PHYTANOYL-COA DIOXYGENASE DOMAIN CONTAINING 1"/>
    <property type="match status" value="1"/>
</dbReference>
<evidence type="ECO:0000256" key="2">
    <source>
        <dbReference type="ARBA" id="ARBA00005830"/>
    </source>
</evidence>
<comment type="caution">
    <text evidence="8">The sequence shown here is derived from an EMBL/GenBank/DDBJ whole genome shotgun (WGS) entry which is preliminary data.</text>
</comment>
<keyword evidence="4" id="KW-0479">Metal-binding</keyword>
<dbReference type="SUPFAM" id="SSF51197">
    <property type="entry name" value="Clavaminate synthase-like"/>
    <property type="match status" value="1"/>
</dbReference>
<dbReference type="Proteomes" id="UP000033540">
    <property type="component" value="Unassembled WGS sequence"/>
</dbReference>
<comment type="subunit">
    <text evidence="3">Homodimer.</text>
</comment>
<dbReference type="PANTHER" id="PTHR20883:SF45">
    <property type="entry name" value="PHYTANOYL-COA DIOXYGENASE FAMILY PROTEIN"/>
    <property type="match status" value="1"/>
</dbReference>
<accession>A0A0F0I8B9</accession>
<dbReference type="AlphaFoldDB" id="A0A0F0I8B9"/>
<evidence type="ECO:0000256" key="1">
    <source>
        <dbReference type="ARBA" id="ARBA00001962"/>
    </source>
</evidence>
<evidence type="ECO:0000313" key="8">
    <source>
        <dbReference type="EMBL" id="KJK63965.1"/>
    </source>
</evidence>
<name>A0A0F0I8B9_ASPPU</name>